<sequence>MEKETSSATLSWEVLILVAHHLDPKTLAIASCVSKSWLHSMSSDELWKPIVTDHFPSLSTLPSTVSYYRLFALGHCAALRRRQIPPKPTLSLSDLVFGISITSKRDSRVVAGASRPVDALVVDPPGVFSFGVGLEDCLLRKNEGLEEVLKVTWNVVVKGWRGVFTLMDCERKVRFVAGGEEWFSQELPAPSCCSKVVASSVVADMKVVMCDGGGKVKVEKVSMGILSVVDWRYVGVEDGLRYLQHFLLT</sequence>
<dbReference type="Pfam" id="PF12937">
    <property type="entry name" value="F-box-like"/>
    <property type="match status" value="1"/>
</dbReference>
<dbReference type="GO" id="GO:0005634">
    <property type="term" value="C:nucleus"/>
    <property type="evidence" value="ECO:0007669"/>
    <property type="project" value="UniProtKB-SubCell"/>
</dbReference>
<dbReference type="GO" id="GO:0031146">
    <property type="term" value="P:SCF-dependent proteasomal ubiquitin-dependent protein catabolic process"/>
    <property type="evidence" value="ECO:0007669"/>
    <property type="project" value="UniProtKB-UniRule"/>
</dbReference>
<keyword evidence="4" id="KW-1185">Reference proteome</keyword>
<comment type="pathway">
    <text evidence="1">Protein modification; protein ubiquitination.</text>
</comment>
<dbReference type="InterPro" id="IPR001810">
    <property type="entry name" value="F-box_dom"/>
</dbReference>
<dbReference type="GO" id="GO:0019005">
    <property type="term" value="C:SCF ubiquitin ligase complex"/>
    <property type="evidence" value="ECO:0007669"/>
    <property type="project" value="UniProtKB-UniRule"/>
</dbReference>
<evidence type="ECO:0000256" key="1">
    <source>
        <dbReference type="RuleBase" id="RU369085"/>
    </source>
</evidence>
<name>A0AAV0ZX79_VICFA</name>
<dbReference type="SMART" id="SM00256">
    <property type="entry name" value="FBOX"/>
    <property type="match status" value="1"/>
</dbReference>
<dbReference type="PANTHER" id="PTHR12874">
    <property type="entry name" value="F-BOX ONLY PROTEIN 48-RELATED"/>
    <property type="match status" value="1"/>
</dbReference>
<organism evidence="3 4">
    <name type="scientific">Vicia faba</name>
    <name type="common">Broad bean</name>
    <name type="synonym">Faba vulgaris</name>
    <dbReference type="NCBI Taxonomy" id="3906"/>
    <lineage>
        <taxon>Eukaryota</taxon>
        <taxon>Viridiplantae</taxon>
        <taxon>Streptophyta</taxon>
        <taxon>Embryophyta</taxon>
        <taxon>Tracheophyta</taxon>
        <taxon>Spermatophyta</taxon>
        <taxon>Magnoliopsida</taxon>
        <taxon>eudicotyledons</taxon>
        <taxon>Gunneridae</taxon>
        <taxon>Pentapetalae</taxon>
        <taxon>rosids</taxon>
        <taxon>fabids</taxon>
        <taxon>Fabales</taxon>
        <taxon>Fabaceae</taxon>
        <taxon>Papilionoideae</taxon>
        <taxon>50 kb inversion clade</taxon>
        <taxon>NPAAA clade</taxon>
        <taxon>Hologalegina</taxon>
        <taxon>IRL clade</taxon>
        <taxon>Fabeae</taxon>
        <taxon>Vicia</taxon>
    </lineage>
</organism>
<protein>
    <recommendedName>
        <fullName evidence="1">F-box protein</fullName>
    </recommendedName>
</protein>
<comment type="function">
    <text evidence="1">Acts as a component of a SCF E3 ubiquitin ligase complexes.</text>
</comment>
<dbReference type="GO" id="GO:0005737">
    <property type="term" value="C:cytoplasm"/>
    <property type="evidence" value="ECO:0007669"/>
    <property type="project" value="TreeGrafter"/>
</dbReference>
<dbReference type="EMBL" id="OX451738">
    <property type="protein sequence ID" value="CAI8602093.1"/>
    <property type="molecule type" value="Genomic_DNA"/>
</dbReference>
<dbReference type="SUPFAM" id="SSF81383">
    <property type="entry name" value="F-box domain"/>
    <property type="match status" value="1"/>
</dbReference>
<accession>A0AAV0ZX79</accession>
<dbReference type="Proteomes" id="UP001157006">
    <property type="component" value="Chromosome 3"/>
</dbReference>
<feature type="domain" description="F-box" evidence="2">
    <location>
        <begin position="10"/>
        <end position="50"/>
    </location>
</feature>
<dbReference type="GO" id="GO:0009740">
    <property type="term" value="P:gibberellic acid mediated signaling pathway"/>
    <property type="evidence" value="ECO:0007669"/>
    <property type="project" value="TreeGrafter"/>
</dbReference>
<keyword evidence="1" id="KW-0833">Ubl conjugation pathway</keyword>
<gene>
    <name evidence="3" type="ORF">VFH_III023960</name>
</gene>
<evidence type="ECO:0000313" key="3">
    <source>
        <dbReference type="EMBL" id="CAI8602093.1"/>
    </source>
</evidence>
<dbReference type="AlphaFoldDB" id="A0AAV0ZX79"/>
<dbReference type="PANTHER" id="PTHR12874:SF16">
    <property type="entry name" value="OS01G0800800 PROTEIN"/>
    <property type="match status" value="1"/>
</dbReference>
<dbReference type="Gene3D" id="1.20.1280.50">
    <property type="match status" value="1"/>
</dbReference>
<comment type="subcellular location">
    <subcellularLocation>
        <location evidence="1">Nucleus</location>
    </subcellularLocation>
</comment>
<dbReference type="GO" id="GO:0016567">
    <property type="term" value="P:protein ubiquitination"/>
    <property type="evidence" value="ECO:0007669"/>
    <property type="project" value="UniProtKB-UniRule"/>
</dbReference>
<proteinExistence type="predicted"/>
<evidence type="ECO:0000259" key="2">
    <source>
        <dbReference type="SMART" id="SM00256"/>
    </source>
</evidence>
<reference evidence="3 4" key="1">
    <citation type="submission" date="2023-01" db="EMBL/GenBank/DDBJ databases">
        <authorList>
            <person name="Kreplak J."/>
        </authorList>
    </citation>
    <scope>NUCLEOTIDE SEQUENCE [LARGE SCALE GENOMIC DNA]</scope>
</reference>
<comment type="subunit">
    <text evidence="1">Component of the SCF-type E3 ligase complex.</text>
</comment>
<keyword evidence="1" id="KW-0539">Nucleus</keyword>
<evidence type="ECO:0000313" key="4">
    <source>
        <dbReference type="Proteomes" id="UP001157006"/>
    </source>
</evidence>
<dbReference type="InterPro" id="IPR036047">
    <property type="entry name" value="F-box-like_dom_sf"/>
</dbReference>